<comment type="similarity">
    <text evidence="1">Belongs to the cytochrome P450 family.</text>
</comment>
<dbReference type="SUPFAM" id="SSF48264">
    <property type="entry name" value="Cytochrome P450"/>
    <property type="match status" value="1"/>
</dbReference>
<feature type="region of interest" description="Disordered" evidence="2">
    <location>
        <begin position="400"/>
        <end position="457"/>
    </location>
</feature>
<dbReference type="InterPro" id="IPR017972">
    <property type="entry name" value="Cyt_P450_CS"/>
</dbReference>
<name>A0ABR9P336_9ACTN</name>
<dbReference type="EMBL" id="JADBGI010000004">
    <property type="protein sequence ID" value="MBE2998268.1"/>
    <property type="molecule type" value="Genomic_DNA"/>
</dbReference>
<dbReference type="InterPro" id="IPR036396">
    <property type="entry name" value="Cyt_P450_sf"/>
</dbReference>
<comment type="caution">
    <text evidence="3">The sequence shown here is derived from an EMBL/GenBank/DDBJ whole genome shotgun (WGS) entry which is preliminary data.</text>
</comment>
<accession>A0ABR9P336</accession>
<keyword evidence="4" id="KW-1185">Reference proteome</keyword>
<dbReference type="PRINTS" id="PR00359">
    <property type="entry name" value="BP450"/>
</dbReference>
<dbReference type="PROSITE" id="PS00086">
    <property type="entry name" value="CYTOCHROME_P450"/>
    <property type="match status" value="1"/>
</dbReference>
<protein>
    <submittedName>
        <fullName evidence="3">Cytochrome P450</fullName>
    </submittedName>
</protein>
<evidence type="ECO:0000256" key="2">
    <source>
        <dbReference type="SAM" id="MobiDB-lite"/>
    </source>
</evidence>
<dbReference type="Gene3D" id="1.10.630.10">
    <property type="entry name" value="Cytochrome P450"/>
    <property type="match status" value="1"/>
</dbReference>
<sequence>MAAAREAAVPLHGHTEVPAPEAMEDLRRRFGSLAPVEVAPGVLAWVVLSYELNRSVLQDPHHFPRDPRRWTEAKEGRATPDRVPGPFWYFRNALASDEPDHSRYREVIEDALSILTAARTHTVVDEYVRELMAEPAARGRSDLVADLAFRLPLLLLNRAFGLDDTQGEQLVGLMRQVWDGGEEAEAAMGGLFGYAQSVTLQRREEPGDDVVSRMIRHGNGLDDEEVAHQLILIISAAHDPLMNLIANTLHALLTDRSSRADVMSGNARVEELVDIVLWKAPPIFLMPGRYPAQRMELEGWTVGEGDCLIMGYGPAHADPRVVEHLDLTSPSGTRAHLAFGTGPHQCPARNLARQIGVDAVATVFRMLPDMTLSVPADDLSWRRSPFAHGLDALPVTFTPVQTAPRTPQPTPTPGGQSCPHTPDPSSSSRETTGDSPEPSGKRAPLRALWSRISRSGR</sequence>
<dbReference type="Proteomes" id="UP000806528">
    <property type="component" value="Unassembled WGS sequence"/>
</dbReference>
<feature type="compositionally biased region" description="Polar residues" evidence="2">
    <location>
        <begin position="414"/>
        <end position="434"/>
    </location>
</feature>
<organism evidence="3 4">
    <name type="scientific">Nocardiopsis coralli</name>
    <dbReference type="NCBI Taxonomy" id="2772213"/>
    <lineage>
        <taxon>Bacteria</taxon>
        <taxon>Bacillati</taxon>
        <taxon>Actinomycetota</taxon>
        <taxon>Actinomycetes</taxon>
        <taxon>Streptosporangiales</taxon>
        <taxon>Nocardiopsidaceae</taxon>
        <taxon>Nocardiopsis</taxon>
    </lineage>
</organism>
<dbReference type="PANTHER" id="PTHR46696">
    <property type="entry name" value="P450, PUTATIVE (EUROFUNG)-RELATED"/>
    <property type="match status" value="1"/>
</dbReference>
<proteinExistence type="inferred from homology"/>
<dbReference type="PANTHER" id="PTHR46696:SF1">
    <property type="entry name" value="CYTOCHROME P450 YJIB-RELATED"/>
    <property type="match status" value="1"/>
</dbReference>
<evidence type="ECO:0000313" key="3">
    <source>
        <dbReference type="EMBL" id="MBE2998268.1"/>
    </source>
</evidence>
<dbReference type="InterPro" id="IPR002397">
    <property type="entry name" value="Cyt_P450_B"/>
</dbReference>
<evidence type="ECO:0000313" key="4">
    <source>
        <dbReference type="Proteomes" id="UP000806528"/>
    </source>
</evidence>
<reference evidence="3 4" key="1">
    <citation type="submission" date="2020-09" db="EMBL/GenBank/DDBJ databases">
        <title>Diversity and distribution of actinomycetes associated with coral in the coast of Hainan.</title>
        <authorList>
            <person name="Li F."/>
        </authorList>
    </citation>
    <scope>NUCLEOTIDE SEQUENCE [LARGE SCALE GENOMIC DNA]</scope>
    <source>
        <strain evidence="3 4">HNM0947</strain>
    </source>
</reference>
<gene>
    <name evidence="3" type="ORF">IDM40_06050</name>
</gene>
<evidence type="ECO:0000256" key="1">
    <source>
        <dbReference type="ARBA" id="ARBA00010617"/>
    </source>
</evidence>